<dbReference type="Gene3D" id="2.130.10.10">
    <property type="entry name" value="YVTN repeat-like/Quinoprotein amine dehydrogenase"/>
    <property type="match status" value="6"/>
</dbReference>
<evidence type="ECO:0000313" key="6">
    <source>
        <dbReference type="EMBL" id="CAE6426768.1"/>
    </source>
</evidence>
<dbReference type="InterPro" id="IPR007111">
    <property type="entry name" value="NACHT_NTPase"/>
</dbReference>
<dbReference type="SUPFAM" id="SSF50978">
    <property type="entry name" value="WD40 repeat-like"/>
    <property type="match status" value="2"/>
</dbReference>
<accession>A0A8H2XJM6</accession>
<dbReference type="CDD" id="cd00200">
    <property type="entry name" value="WD40"/>
    <property type="match status" value="2"/>
</dbReference>
<feature type="domain" description="NACHT" evidence="5">
    <location>
        <begin position="380"/>
        <end position="525"/>
    </location>
</feature>
<feature type="repeat" description="WD" evidence="3">
    <location>
        <begin position="1475"/>
        <end position="1516"/>
    </location>
</feature>
<feature type="repeat" description="WD" evidence="3">
    <location>
        <begin position="1002"/>
        <end position="1043"/>
    </location>
</feature>
<proteinExistence type="predicted"/>
<dbReference type="Pfam" id="PF00400">
    <property type="entry name" value="WD40"/>
    <property type="match status" value="11"/>
</dbReference>
<feature type="repeat" description="WD" evidence="3">
    <location>
        <begin position="1432"/>
        <end position="1473"/>
    </location>
</feature>
<evidence type="ECO:0000313" key="7">
    <source>
        <dbReference type="Proteomes" id="UP000663861"/>
    </source>
</evidence>
<dbReference type="PANTHER" id="PTHR19848">
    <property type="entry name" value="WD40 REPEAT PROTEIN"/>
    <property type="match status" value="1"/>
</dbReference>
<dbReference type="InterPro" id="IPR027417">
    <property type="entry name" value="P-loop_NTPase"/>
</dbReference>
<feature type="repeat" description="WD" evidence="3">
    <location>
        <begin position="1088"/>
        <end position="1129"/>
    </location>
</feature>
<dbReference type="InterPro" id="IPR001680">
    <property type="entry name" value="WD40_rpt"/>
</dbReference>
<evidence type="ECO:0000256" key="2">
    <source>
        <dbReference type="ARBA" id="ARBA00022737"/>
    </source>
</evidence>
<keyword evidence="1 3" id="KW-0853">WD repeat</keyword>
<feature type="repeat" description="WD" evidence="3">
    <location>
        <begin position="1389"/>
        <end position="1430"/>
    </location>
</feature>
<dbReference type="InterPro" id="IPR019775">
    <property type="entry name" value="WD40_repeat_CS"/>
</dbReference>
<dbReference type="InterPro" id="IPR020472">
    <property type="entry name" value="WD40_PAC1"/>
</dbReference>
<dbReference type="PROSITE" id="PS50837">
    <property type="entry name" value="NACHT"/>
    <property type="match status" value="1"/>
</dbReference>
<name>A0A8H2XJM6_9AGAM</name>
<organism evidence="6 7">
    <name type="scientific">Rhizoctonia solani</name>
    <dbReference type="NCBI Taxonomy" id="456999"/>
    <lineage>
        <taxon>Eukaryota</taxon>
        <taxon>Fungi</taxon>
        <taxon>Dikarya</taxon>
        <taxon>Basidiomycota</taxon>
        <taxon>Agaricomycotina</taxon>
        <taxon>Agaricomycetes</taxon>
        <taxon>Cantharellales</taxon>
        <taxon>Ceratobasidiaceae</taxon>
        <taxon>Rhizoctonia</taxon>
    </lineage>
</organism>
<dbReference type="PROSITE" id="PS50082">
    <property type="entry name" value="WD_REPEATS_2"/>
    <property type="match status" value="10"/>
</dbReference>
<protein>
    <recommendedName>
        <fullName evidence="5">NACHT domain-containing protein</fullName>
    </recommendedName>
</protein>
<dbReference type="Proteomes" id="UP000663861">
    <property type="component" value="Unassembled WGS sequence"/>
</dbReference>
<dbReference type="InterPro" id="IPR056884">
    <property type="entry name" value="NPHP3-like_N"/>
</dbReference>
<sequence length="1558" mass="173262">MLLKLKDSAKRRLRIGTRTQQSALLDLSILNNPTESSSTTIPVSALPTSPGAHESAGIAQKAKWNSSAISLPGLTPSTGEPLITKATDDNARPTIDKRNTTMKFRARHEFYLWSGLKTLWGILESGAETFGPLRSAIGGLKWWIDLYEVCNFMFVFTHTVIEFYKSTTKSNEEYNELKWWIDLYEVCNFMFVFTHTVIEFYKSTTKSNEEYNELRIKLDSLFGDLSKFVDRSANPTMLSGLTKLSRQVEFSIPSRSPLNAPQQWNHDGIMSELELVLQKQGTGSVQRYSEVLDDPDEVLRCYRRINGYLERFIFNSNLSIWETVDQQATDTLIGRLSFATSAMYDSAEATDVKRGPCAPKTRRKELEKLSGWAHGNQDHKIYWLNGMAGTGKTTIVYSLCAKLDSSHKLGASFFCSRMIPECRNVKYILPSIAYQLASFSSPFRYALSQTLKSDRDAHNRLLKYQFESLIAKPLLEAQHTLDFDIVVVIDALDECENENSIGQILDVLLGNDLNLPIRFLISSRPEPEIYRRMMKRVGENFDARLVLHELDQSAVKNDIKAYLTHELNDIPLTFAQIEALVERSGILFIYAATASAYIKAGYLLMEHEERLDMILGLSPPSEGKDRYIDELYTTILSAAFNNSSLDLSSRKRMGTILHAVVCAQEPMTTRALSRLLLLKSAEQVGALLRPLGSVLHVSEKNGFVSVLHTSFPDYLLDQQRSAVFHCNSTRINGLLAQACLGTIKHHDPQFNVCHLETSYYLDEYISDISGRTDRAISPELFYSCRHWANHLQLAEESDELAGLARDFLSCRLLLWMEVLNLKKSIHVGVAIMRSVEDWIRRTGNLEELVELAHDAWCFVMMFASHPVSRSTPHIYLSMLPFWPSDAPISLYYTPKMQNMIKPWGTALSRRQSALLATWSFGSQVMSTKFSPDGSRIAVAAGKELFIIDGYTGQRLVGPLKGHTNTVSSVEFSPDGLHIASSSWDGTIRVWNVQTGHMPIDPLLGHALSVEAIHFSPDSTRLVSGSWDRTLRVWHVATGGMILGPLQGHTAIVTAVAFSPDGRLIASGSSDKTIRIWEAQTGSMVHGPFQGHNAGVTSIAFSPDGSYLASGSRDSTIRLWGVQRGYKNWTISEGRADVITAIQFSPDSQRIVSASEDKVIRIHVLENATWKESISLRGHTDSVTAISFSQDGSRILSGSSDNSVRIWDAKTRRPSWSPPSQGHYNEVHLVQYLFNDTCIISRSIDGVIQSWHSQTGQKYDPYGVHWNSIKDQNCAAFSGDGSIVSGSRGGIIQTYPIDHPDSGVTLVSRRGAINALAWSPNNKYIASGSGGAVQLWDISTGQIALDHHNTPPDNITSVVFSPNSNFIAATSGDIIIVWDIESDQKSHMTLKGHTKLTVSISFSPDNELIASGSKDTTVRVWSPQSGNAVLGPFQGHTAEVSCLAFSPDGTRVASASRDMRICLWDLRSENMLFETLEGHTGAVLSVAFSHSGSHIVSGSSDCTIRVWDVRDDISTSIPDGINRATDAYINFQPWTLTHEGWVADPKGRFLLWRLSNAGT</sequence>
<feature type="region of interest" description="Disordered" evidence="4">
    <location>
        <begin position="34"/>
        <end position="53"/>
    </location>
</feature>
<comment type="caution">
    <text evidence="6">The sequence shown here is derived from an EMBL/GenBank/DDBJ whole genome shotgun (WGS) entry which is preliminary data.</text>
</comment>
<dbReference type="InterPro" id="IPR036322">
    <property type="entry name" value="WD40_repeat_dom_sf"/>
</dbReference>
<dbReference type="PROSITE" id="PS00678">
    <property type="entry name" value="WD_REPEATS_1"/>
    <property type="match status" value="5"/>
</dbReference>
<feature type="repeat" description="WD" evidence="3">
    <location>
        <begin position="1175"/>
        <end position="1216"/>
    </location>
</feature>
<feature type="repeat" description="WD" evidence="3">
    <location>
        <begin position="1305"/>
        <end position="1345"/>
    </location>
</feature>
<reference evidence="6" key="1">
    <citation type="submission" date="2021-01" db="EMBL/GenBank/DDBJ databases">
        <authorList>
            <person name="Kaushik A."/>
        </authorList>
    </citation>
    <scope>NUCLEOTIDE SEQUENCE</scope>
    <source>
        <strain evidence="6">AG4-RS23</strain>
    </source>
</reference>
<feature type="repeat" description="WD" evidence="3">
    <location>
        <begin position="959"/>
        <end position="1000"/>
    </location>
</feature>
<dbReference type="SMART" id="SM00320">
    <property type="entry name" value="WD40"/>
    <property type="match status" value="14"/>
</dbReference>
<feature type="repeat" description="WD" evidence="3">
    <location>
        <begin position="1131"/>
        <end position="1161"/>
    </location>
</feature>
<dbReference type="PROSITE" id="PS50294">
    <property type="entry name" value="WD_REPEATS_REGION"/>
    <property type="match status" value="8"/>
</dbReference>
<keyword evidence="2" id="KW-0677">Repeat</keyword>
<evidence type="ECO:0000256" key="4">
    <source>
        <dbReference type="SAM" id="MobiDB-lite"/>
    </source>
</evidence>
<dbReference type="EMBL" id="CAJMWY010000300">
    <property type="protein sequence ID" value="CAE6426768.1"/>
    <property type="molecule type" value="Genomic_DNA"/>
</dbReference>
<dbReference type="Pfam" id="PF24883">
    <property type="entry name" value="NPHP3_N"/>
    <property type="match status" value="1"/>
</dbReference>
<evidence type="ECO:0000256" key="1">
    <source>
        <dbReference type="ARBA" id="ARBA00022574"/>
    </source>
</evidence>
<dbReference type="PANTHER" id="PTHR19848:SF8">
    <property type="entry name" value="F-BOX AND WD REPEAT DOMAIN CONTAINING 7"/>
    <property type="match status" value="1"/>
</dbReference>
<dbReference type="PRINTS" id="PR00320">
    <property type="entry name" value="GPROTEINBRPT"/>
</dbReference>
<dbReference type="Gene3D" id="3.40.50.300">
    <property type="entry name" value="P-loop containing nucleotide triphosphate hydrolases"/>
    <property type="match status" value="1"/>
</dbReference>
<dbReference type="SUPFAM" id="SSF52540">
    <property type="entry name" value="P-loop containing nucleoside triphosphate hydrolases"/>
    <property type="match status" value="1"/>
</dbReference>
<dbReference type="InterPro" id="IPR015943">
    <property type="entry name" value="WD40/YVTN_repeat-like_dom_sf"/>
</dbReference>
<evidence type="ECO:0000256" key="3">
    <source>
        <dbReference type="PROSITE-ProRule" id="PRU00221"/>
    </source>
</evidence>
<gene>
    <name evidence="6" type="ORF">RDB_LOCUS20636</name>
</gene>
<evidence type="ECO:0000259" key="5">
    <source>
        <dbReference type="PROSITE" id="PS50837"/>
    </source>
</evidence>
<feature type="repeat" description="WD" evidence="3">
    <location>
        <begin position="1045"/>
        <end position="1086"/>
    </location>
</feature>